<protein>
    <recommendedName>
        <fullName evidence="6">HTH tetR-type domain-containing protein</fullName>
    </recommendedName>
</protein>
<dbReference type="InterPro" id="IPR009057">
    <property type="entry name" value="Homeodomain-like_sf"/>
</dbReference>
<dbReference type="InterPro" id="IPR001647">
    <property type="entry name" value="HTH_TetR"/>
</dbReference>
<sequence>MPKFVDPVQRRELIADALFSIVLRQGLSKVSLRTIADKTGLAIGSIRHYFSGADGIVRFALETLVERVGARLETRLADMLPKLDSGSIDHDQAKELTVDFLSELLPLDETRQRESVVWLAFEEEARTTPELADVFETAVRGTRDLMARVVENMSARGVLRAGLDAQAEAETLAALIDGLTLRSALHPEVLASERARALLAAHLERLRA</sequence>
<evidence type="ECO:0000256" key="3">
    <source>
        <dbReference type="ARBA" id="ARBA00023125"/>
    </source>
</evidence>
<evidence type="ECO:0000313" key="7">
    <source>
        <dbReference type="EMBL" id="AMT94764.1"/>
    </source>
</evidence>
<accession>A0A142NPS4</accession>
<dbReference type="RefSeq" id="WP_062862329.1">
    <property type="nucleotide sequence ID" value="NZ_CP014869.1"/>
</dbReference>
<reference evidence="8" key="1">
    <citation type="submission" date="2016-03" db="EMBL/GenBank/DDBJ databases">
        <authorList>
            <person name="Ploux O."/>
        </authorList>
    </citation>
    <scope>NUCLEOTIDE SEQUENCE [LARGE SCALE GENOMIC DNA]</scope>
    <source>
        <strain evidence="8">BS258</strain>
    </source>
</reference>
<keyword evidence="3 5" id="KW-0238">DNA-binding</keyword>
<evidence type="ECO:0000256" key="5">
    <source>
        <dbReference type="PROSITE-ProRule" id="PRU00335"/>
    </source>
</evidence>
<dbReference type="AlphaFoldDB" id="A0A142NPS4"/>
<evidence type="ECO:0000256" key="2">
    <source>
        <dbReference type="ARBA" id="ARBA00023015"/>
    </source>
</evidence>
<gene>
    <name evidence="7" type="ORF">A2T55_14260</name>
</gene>
<evidence type="ECO:0000256" key="4">
    <source>
        <dbReference type="ARBA" id="ARBA00023163"/>
    </source>
</evidence>
<keyword evidence="2" id="KW-0805">Transcription regulation</keyword>
<dbReference type="Proteomes" id="UP000075950">
    <property type="component" value="Chromosome"/>
</dbReference>
<dbReference type="GO" id="GO:0003677">
    <property type="term" value="F:DNA binding"/>
    <property type="evidence" value="ECO:0007669"/>
    <property type="project" value="UniProtKB-UniRule"/>
</dbReference>
<feature type="domain" description="HTH tetR-type" evidence="6">
    <location>
        <begin position="8"/>
        <end position="68"/>
    </location>
</feature>
<dbReference type="KEGG" id="bly:A2T55_14260"/>
<proteinExistence type="predicted"/>
<dbReference type="PROSITE" id="PS50977">
    <property type="entry name" value="HTH_TETR_2"/>
    <property type="match status" value="1"/>
</dbReference>
<dbReference type="Pfam" id="PF13977">
    <property type="entry name" value="TetR_C_6"/>
    <property type="match status" value="1"/>
</dbReference>
<evidence type="ECO:0000256" key="1">
    <source>
        <dbReference type="ARBA" id="ARBA00022491"/>
    </source>
</evidence>
<keyword evidence="4" id="KW-0804">Transcription</keyword>
<dbReference type="PANTHER" id="PTHR47506:SF6">
    <property type="entry name" value="HTH-TYPE TRANSCRIPTIONAL REPRESSOR NEMR"/>
    <property type="match status" value="1"/>
</dbReference>
<organism evidence="7 8">
    <name type="scientific">Brevibacterium linens</name>
    <dbReference type="NCBI Taxonomy" id="1703"/>
    <lineage>
        <taxon>Bacteria</taxon>
        <taxon>Bacillati</taxon>
        <taxon>Actinomycetota</taxon>
        <taxon>Actinomycetes</taxon>
        <taxon>Micrococcales</taxon>
        <taxon>Brevibacteriaceae</taxon>
        <taxon>Brevibacterium</taxon>
    </lineage>
</organism>
<dbReference type="InterPro" id="IPR039538">
    <property type="entry name" value="BetI_C"/>
</dbReference>
<dbReference type="InterPro" id="IPR036271">
    <property type="entry name" value="Tet_transcr_reg_TetR-rel_C_sf"/>
</dbReference>
<feature type="DNA-binding region" description="H-T-H motif" evidence="5">
    <location>
        <begin position="31"/>
        <end position="50"/>
    </location>
</feature>
<evidence type="ECO:0000259" key="6">
    <source>
        <dbReference type="PROSITE" id="PS50977"/>
    </source>
</evidence>
<dbReference type="SUPFAM" id="SSF46689">
    <property type="entry name" value="Homeodomain-like"/>
    <property type="match status" value="1"/>
</dbReference>
<dbReference type="Gene3D" id="1.10.357.10">
    <property type="entry name" value="Tetracycline Repressor, domain 2"/>
    <property type="match status" value="1"/>
</dbReference>
<dbReference type="EMBL" id="CP014869">
    <property type="protein sequence ID" value="AMT94764.1"/>
    <property type="molecule type" value="Genomic_DNA"/>
</dbReference>
<dbReference type="PANTHER" id="PTHR47506">
    <property type="entry name" value="TRANSCRIPTIONAL REGULATORY PROTEIN"/>
    <property type="match status" value="1"/>
</dbReference>
<evidence type="ECO:0000313" key="8">
    <source>
        <dbReference type="Proteomes" id="UP000075950"/>
    </source>
</evidence>
<keyword evidence="1" id="KW-0678">Repressor</keyword>
<dbReference type="SUPFAM" id="SSF48498">
    <property type="entry name" value="Tetracyclin repressor-like, C-terminal domain"/>
    <property type="match status" value="1"/>
</dbReference>
<name>A0A142NPS4_BRELN</name>